<dbReference type="Proteomes" id="UP000464688">
    <property type="component" value="Chromosome"/>
</dbReference>
<gene>
    <name evidence="1" type="ORF">N026_13260</name>
</gene>
<dbReference type="EMBL" id="CP047267">
    <property type="protein sequence ID" value="QHF08408.1"/>
    <property type="molecule type" value="Genomic_DNA"/>
</dbReference>
<name>A0AAJ4B455_PSESX</name>
<evidence type="ECO:0000313" key="2">
    <source>
        <dbReference type="Proteomes" id="UP000464688"/>
    </source>
</evidence>
<evidence type="ECO:0000313" key="1">
    <source>
        <dbReference type="EMBL" id="QHF08408.1"/>
    </source>
</evidence>
<proteinExistence type="predicted"/>
<dbReference type="InterPro" id="IPR022205">
    <property type="entry name" value="DUF3732"/>
</dbReference>
<organism evidence="1 2">
    <name type="scientific">Pseudomonas syringae UB303</name>
    <dbReference type="NCBI Taxonomy" id="1357287"/>
    <lineage>
        <taxon>Bacteria</taxon>
        <taxon>Pseudomonadati</taxon>
        <taxon>Pseudomonadota</taxon>
        <taxon>Gammaproteobacteria</taxon>
        <taxon>Pseudomonadales</taxon>
        <taxon>Pseudomonadaceae</taxon>
        <taxon>Pseudomonas</taxon>
        <taxon>Pseudomonas syringae</taxon>
    </lineage>
</organism>
<dbReference type="AlphaFoldDB" id="A0AAJ4B455"/>
<sequence length="658" mass="73654">MKLQIEKLILWPKNGRHYREVKFTPGAVNVISGSSKAGKSAVIPIIDYCLASEKCAIPVGTIRNTCAWFGLLVDTNEGMKLFARSEPGRQRSTDDMFVLEGQSISIPARIERKNSNRNIVKEILNRLSGLPNIGFGEDVKFGFKNRPSFRDLMAFTFQPQNIVANPDVLFYKADTTGHREKLKDIFPFILGAVTPQTLLASWEMKDLERRQKQLRSEIKTLADASARLRGEANSWYFRAREYGLVGIDSVLSEEWPVAVEQLAAILMKTSRDAQPKLETIQASITTIGELKIREEIIAANLFAGRQKLNQLSGLQRDADAYVSALETMKDRLSLSTWLKGLVKKENVTPIGALVSPTLSPSGELDALCEALSSIEDSARVAPIVPVSIESETLRLRNAMNEDSDELDAIRKEIRAIELVDAQAKGQALREADIDRFLGRLEEAVKNYKEAQFDSTLASELEKVDKRMTELAPLVSVDLIRANTRKILDSLSAHCAKITPTLDAEWKDARIGLSITDLAIKVRHDGRDDFLWEIGSGANWLAYHVAMLLALQKLFMAKKAVEHPVPHFLVFDQPSQVYFPVKRAAQVEEEHELNDEDRVAVRKVFKAFADAVNSSEGRLQIIVLDHADDGVWGKIPGVVLTEEWRDTKLVPDWFSLPPE</sequence>
<dbReference type="Gene3D" id="3.40.50.300">
    <property type="entry name" value="P-loop containing nucleotide triphosphate hydrolases"/>
    <property type="match status" value="1"/>
</dbReference>
<accession>A0AAJ4B455</accession>
<reference evidence="1 2" key="1">
    <citation type="journal article" date="2014" name="Genome Announc.">
        <title>Draft Genome Sequences of a Phylogenetically Diverse Suite of Pseudomonas syringae Strains from Multiple Source Populations.</title>
        <authorList>
            <person name="Baltrus D.A."/>
            <person name="Yourstone S."/>
            <person name="Lind A."/>
            <person name="Guilbaud C."/>
            <person name="Sands D.C."/>
            <person name="Jones C.D."/>
            <person name="Morris C.E."/>
            <person name="Dangl J.L."/>
        </authorList>
    </citation>
    <scope>NUCLEOTIDE SEQUENCE [LARGE SCALE GENOMIC DNA]</scope>
    <source>
        <strain evidence="1 2">UB303</strain>
    </source>
</reference>
<dbReference type="SUPFAM" id="SSF52540">
    <property type="entry name" value="P-loop containing nucleoside triphosphate hydrolases"/>
    <property type="match status" value="1"/>
</dbReference>
<protein>
    <submittedName>
        <fullName evidence="1">DUF3732 domain-containing protein</fullName>
    </submittedName>
</protein>
<dbReference type="Pfam" id="PF12532">
    <property type="entry name" value="DUF3732"/>
    <property type="match status" value="1"/>
</dbReference>
<dbReference type="RefSeq" id="WP_024659586.1">
    <property type="nucleotide sequence ID" value="NZ_CP047267.1"/>
</dbReference>
<dbReference type="InterPro" id="IPR027417">
    <property type="entry name" value="P-loop_NTPase"/>
</dbReference>